<dbReference type="SFLD" id="SFLDG01082">
    <property type="entry name" value="B12-binding_domain_containing"/>
    <property type="match status" value="1"/>
</dbReference>
<keyword evidence="5" id="KW-0479">Metal-binding</keyword>
<dbReference type="PROSITE" id="PS51332">
    <property type="entry name" value="B12_BINDING"/>
    <property type="match status" value="1"/>
</dbReference>
<accession>A0ABX2CQX7</accession>
<dbReference type="Pfam" id="PF04055">
    <property type="entry name" value="Radical_SAM"/>
    <property type="match status" value="1"/>
</dbReference>
<dbReference type="InterPro" id="IPR051198">
    <property type="entry name" value="BchE-like"/>
</dbReference>
<evidence type="ECO:0000313" key="10">
    <source>
        <dbReference type="EMBL" id="NPU69834.1"/>
    </source>
</evidence>
<dbReference type="SMART" id="SM00729">
    <property type="entry name" value="Elp3"/>
    <property type="match status" value="1"/>
</dbReference>
<dbReference type="Gene3D" id="3.20.20.70">
    <property type="entry name" value="Aldolase class I"/>
    <property type="match status" value="1"/>
</dbReference>
<feature type="domain" description="B12-binding" evidence="8">
    <location>
        <begin position="32"/>
        <end position="171"/>
    </location>
</feature>
<keyword evidence="7" id="KW-0411">Iron-sulfur</keyword>
<keyword evidence="3" id="KW-0808">Transferase</keyword>
<dbReference type="CDD" id="cd01335">
    <property type="entry name" value="Radical_SAM"/>
    <property type="match status" value="1"/>
</dbReference>
<protein>
    <submittedName>
        <fullName evidence="10">B12-binding domain-containing radical SAM protein</fullName>
    </submittedName>
</protein>
<evidence type="ECO:0000256" key="6">
    <source>
        <dbReference type="ARBA" id="ARBA00023004"/>
    </source>
</evidence>
<keyword evidence="4" id="KW-0949">S-adenosyl-L-methionine</keyword>
<comment type="cofactor">
    <cofactor evidence="1">
        <name>[4Fe-4S] cluster</name>
        <dbReference type="ChEBI" id="CHEBI:49883"/>
    </cofactor>
</comment>
<evidence type="ECO:0000259" key="8">
    <source>
        <dbReference type="PROSITE" id="PS51332"/>
    </source>
</evidence>
<dbReference type="Gene3D" id="3.40.50.280">
    <property type="entry name" value="Cobalamin-binding domain"/>
    <property type="match status" value="1"/>
</dbReference>
<keyword evidence="6" id="KW-0408">Iron</keyword>
<feature type="domain" description="Radical SAM core" evidence="9">
    <location>
        <begin position="211"/>
        <end position="444"/>
    </location>
</feature>
<evidence type="ECO:0000256" key="2">
    <source>
        <dbReference type="ARBA" id="ARBA00022603"/>
    </source>
</evidence>
<dbReference type="PROSITE" id="PS51918">
    <property type="entry name" value="RADICAL_SAM"/>
    <property type="match status" value="1"/>
</dbReference>
<sequence>MKVAFVHTPMPRVIVPERRRYWQAFDTRYHAAHPNLRPMRKVMWELPHWMHWLGGVLRARGYLDQVAIDFYTDGCELSGIDEEATARMLREVPADIFLFSPMAPNLRYALQIAGLAKQLHSRCRTVFGGVAATPLAEQVAAEPAVDFVIAGRGEQALPALLDSLSGRLPLDEVGHLVRRLDDGRIVRTARTYPWLPVGAIPMPVVELFPAEAGECLRYIRLVRALGCPFECPFCTIQTIGRSADSFTIDRVLAELDAYRDHYGRHHHVYFGDETFTVHPKRTLEFCAALEARGDVIYDIQTRPDLLTDAALLDGLRRSGCAWIEIGIEALRGADHRVLKGGRGAAEFTDTLKRIRDAGLNACSFLINGLPTQTLDDMRRSIDDVCELIGRRLLFASYIFGMVPYPGSQYHAEPRRFGIELLHRDYHLYHEELPPVYRTAHAGPDAMHRVLQDGVMALGEAMTLSEDQWPDHMAGMPRDGYGTFWNLPHS</sequence>
<dbReference type="InterPro" id="IPR058240">
    <property type="entry name" value="rSAM_sf"/>
</dbReference>
<dbReference type="EMBL" id="JABFDN010000024">
    <property type="protein sequence ID" value="NPU69834.1"/>
    <property type="molecule type" value="Genomic_DNA"/>
</dbReference>
<dbReference type="SFLD" id="SFLDS00029">
    <property type="entry name" value="Radical_SAM"/>
    <property type="match status" value="1"/>
</dbReference>
<keyword evidence="2" id="KW-0489">Methyltransferase</keyword>
<dbReference type="Pfam" id="PF02310">
    <property type="entry name" value="B12-binding"/>
    <property type="match status" value="1"/>
</dbReference>
<proteinExistence type="predicted"/>
<dbReference type="InterPro" id="IPR013785">
    <property type="entry name" value="Aldolase_TIM"/>
</dbReference>
<dbReference type="InterPro" id="IPR034466">
    <property type="entry name" value="Methyltransferase_Class_B"/>
</dbReference>
<evidence type="ECO:0000256" key="1">
    <source>
        <dbReference type="ARBA" id="ARBA00001966"/>
    </source>
</evidence>
<dbReference type="RefSeq" id="WP_172115250.1">
    <property type="nucleotide sequence ID" value="NZ_JABFDN010000024.1"/>
</dbReference>
<comment type="caution">
    <text evidence="10">The sequence shown here is derived from an EMBL/GenBank/DDBJ whole genome shotgun (WGS) entry which is preliminary data.</text>
</comment>
<keyword evidence="11" id="KW-1185">Reference proteome</keyword>
<evidence type="ECO:0000259" key="9">
    <source>
        <dbReference type="PROSITE" id="PS51918"/>
    </source>
</evidence>
<dbReference type="Proteomes" id="UP000886476">
    <property type="component" value="Unassembled WGS sequence"/>
</dbReference>
<evidence type="ECO:0000256" key="7">
    <source>
        <dbReference type="ARBA" id="ARBA00023014"/>
    </source>
</evidence>
<reference evidence="10" key="1">
    <citation type="submission" date="2020-05" db="EMBL/GenBank/DDBJ databases">
        <title>Nod-independent and nitrogen-fixing Bradyrhizobium aeschynomene sp. nov. isolated from nodules of Aeschynomene indica.</title>
        <authorList>
            <person name="Zhang Z."/>
        </authorList>
    </citation>
    <scope>NUCLEOTIDE SEQUENCE</scope>
    <source>
        <strain evidence="10">83012</strain>
    </source>
</reference>
<dbReference type="SFLD" id="SFLDG01123">
    <property type="entry name" value="methyltransferase_(Class_B)"/>
    <property type="match status" value="1"/>
</dbReference>
<dbReference type="CDD" id="cd02068">
    <property type="entry name" value="radical_SAM_B12_BD"/>
    <property type="match status" value="1"/>
</dbReference>
<dbReference type="InterPro" id="IPR007197">
    <property type="entry name" value="rSAM"/>
</dbReference>
<name>A0ABX2CQX7_9BRAD</name>
<dbReference type="PANTHER" id="PTHR43409:SF7">
    <property type="entry name" value="BLL1977 PROTEIN"/>
    <property type="match status" value="1"/>
</dbReference>
<evidence type="ECO:0000256" key="5">
    <source>
        <dbReference type="ARBA" id="ARBA00022723"/>
    </source>
</evidence>
<dbReference type="PANTHER" id="PTHR43409">
    <property type="entry name" value="ANAEROBIC MAGNESIUM-PROTOPORPHYRIN IX MONOMETHYL ESTER CYCLASE-RELATED"/>
    <property type="match status" value="1"/>
</dbReference>
<gene>
    <name evidence="10" type="ORF">HL667_32920</name>
</gene>
<evidence type="ECO:0000313" key="11">
    <source>
        <dbReference type="Proteomes" id="UP000886476"/>
    </source>
</evidence>
<evidence type="ECO:0000256" key="4">
    <source>
        <dbReference type="ARBA" id="ARBA00022691"/>
    </source>
</evidence>
<organism evidence="10 11">
    <name type="scientific">Bradyrhizobium aeschynomenes</name>
    <dbReference type="NCBI Taxonomy" id="2734909"/>
    <lineage>
        <taxon>Bacteria</taxon>
        <taxon>Pseudomonadati</taxon>
        <taxon>Pseudomonadota</taxon>
        <taxon>Alphaproteobacteria</taxon>
        <taxon>Hyphomicrobiales</taxon>
        <taxon>Nitrobacteraceae</taxon>
        <taxon>Bradyrhizobium</taxon>
    </lineage>
</organism>
<dbReference type="InterPro" id="IPR006638">
    <property type="entry name" value="Elp3/MiaA/NifB-like_rSAM"/>
</dbReference>
<evidence type="ECO:0000256" key="3">
    <source>
        <dbReference type="ARBA" id="ARBA00022679"/>
    </source>
</evidence>
<dbReference type="InterPro" id="IPR006158">
    <property type="entry name" value="Cobalamin-bd"/>
</dbReference>
<dbReference type="SUPFAM" id="SSF102114">
    <property type="entry name" value="Radical SAM enzymes"/>
    <property type="match status" value="1"/>
</dbReference>